<keyword evidence="1" id="KW-0812">Transmembrane</keyword>
<name>A0ABS2P8C8_9BACL</name>
<protein>
    <submittedName>
        <fullName evidence="2">Glucose dehydrogenase</fullName>
    </submittedName>
</protein>
<gene>
    <name evidence="2" type="ORF">JOD17_000654</name>
</gene>
<comment type="caution">
    <text evidence="2">The sequence shown here is derived from an EMBL/GenBank/DDBJ whole genome shotgun (WGS) entry which is preliminary data.</text>
</comment>
<reference evidence="2 3" key="1">
    <citation type="submission" date="2021-01" db="EMBL/GenBank/DDBJ databases">
        <title>Genomic Encyclopedia of Type Strains, Phase IV (KMG-IV): sequencing the most valuable type-strain genomes for metagenomic binning, comparative biology and taxonomic classification.</title>
        <authorList>
            <person name="Goeker M."/>
        </authorList>
    </citation>
    <scope>NUCLEOTIDE SEQUENCE [LARGE SCALE GENOMIC DNA]</scope>
    <source>
        <strain evidence="2 3">DSM 25540</strain>
    </source>
</reference>
<evidence type="ECO:0000313" key="3">
    <source>
        <dbReference type="Proteomes" id="UP000741863"/>
    </source>
</evidence>
<organism evidence="2 3">
    <name type="scientific">Geomicrobium sediminis</name>
    <dbReference type="NCBI Taxonomy" id="1347788"/>
    <lineage>
        <taxon>Bacteria</taxon>
        <taxon>Bacillati</taxon>
        <taxon>Bacillota</taxon>
        <taxon>Bacilli</taxon>
        <taxon>Bacillales</taxon>
        <taxon>Geomicrobium</taxon>
    </lineage>
</organism>
<proteinExistence type="predicted"/>
<feature type="transmembrane region" description="Helical" evidence="1">
    <location>
        <begin position="28"/>
        <end position="45"/>
    </location>
</feature>
<sequence length="47" mass="5524">MIWTWVAMIILLWLLGFGFEVGGVWIHGLLGIVFLLVAFQVFRYIKR</sequence>
<dbReference type="RefSeq" id="WP_204696104.1">
    <property type="nucleotide sequence ID" value="NZ_JAFBEC010000002.1"/>
</dbReference>
<keyword evidence="1" id="KW-1133">Transmembrane helix</keyword>
<dbReference type="Proteomes" id="UP000741863">
    <property type="component" value="Unassembled WGS sequence"/>
</dbReference>
<keyword evidence="1" id="KW-0472">Membrane</keyword>
<dbReference type="InterPro" id="IPR043727">
    <property type="entry name" value="Lmo0937-like"/>
</dbReference>
<dbReference type="Pfam" id="PF18919">
    <property type="entry name" value="DUF5670"/>
    <property type="match status" value="1"/>
</dbReference>
<evidence type="ECO:0000256" key="1">
    <source>
        <dbReference type="SAM" id="Phobius"/>
    </source>
</evidence>
<accession>A0ABS2P8C8</accession>
<keyword evidence="3" id="KW-1185">Reference proteome</keyword>
<evidence type="ECO:0000313" key="2">
    <source>
        <dbReference type="EMBL" id="MBM7631562.1"/>
    </source>
</evidence>
<dbReference type="EMBL" id="JAFBEC010000002">
    <property type="protein sequence ID" value="MBM7631562.1"/>
    <property type="molecule type" value="Genomic_DNA"/>
</dbReference>